<gene>
    <name evidence="2" type="ORF">CCHR01_16030</name>
</gene>
<comment type="caution">
    <text evidence="2">The sequence shown here is derived from an EMBL/GenBank/DDBJ whole genome shotgun (WGS) entry which is preliminary data.</text>
</comment>
<feature type="region of interest" description="Disordered" evidence="1">
    <location>
        <begin position="38"/>
        <end position="90"/>
    </location>
</feature>
<dbReference type="EMBL" id="JAQOWY010000488">
    <property type="protein sequence ID" value="KAK1841344.1"/>
    <property type="molecule type" value="Genomic_DNA"/>
</dbReference>
<proteinExistence type="predicted"/>
<evidence type="ECO:0000256" key="1">
    <source>
        <dbReference type="SAM" id="MobiDB-lite"/>
    </source>
</evidence>
<sequence length="542" mass="60779">MELNQEDIWEFLRRTSRNSPEPYPAFFDDACCFHNYDAESSSSHPSDGDSPSLTMFSASPLSHRSQDSHSETSSAATPDPPLSSSPRFDILDHHPVRDSVEDLDGLRGFDDRLTTPQLDKHELPRPTRLDILGPAKPARTRVLQNVNKINEVRDTGACMRCRIQRVSCSASGTCPTCTKAYASTTRIADICCSRKDFSAIAREWSSRRFTSFHRKNEDAFKDILRNSRPEFDDHLFEGQIFLDRSCTGVALPACLKNFTCKTPGTNTITHMGCTFSRSPLNPALSQSHLLEWAERSLSPEEFSTFEGGIESFIGAYLKLGYSGQRPQLSLLEKVHKFKSAYKICRAPTLFFLQQNGKAAEELPLPAQAELRGVARAALESSERDILSELDRYLKTPKISDQDRPAVWAALWQLMFVYRDLLRNVRPWRNNAEALFNAVAVFYATLFRTKAALKSLEEVKSAWLPNDAQRHDLVGAFDHALSLRDTFYQSIVAGIASIDERLKILVVDPEMKVLNRRATNKKPAGAKRGAAHSHDGDEVMGGC</sequence>
<protein>
    <submittedName>
        <fullName evidence="2">Uncharacterized protein</fullName>
    </submittedName>
</protein>
<keyword evidence="3" id="KW-1185">Reference proteome</keyword>
<feature type="compositionally biased region" description="Low complexity" evidence="1">
    <location>
        <begin position="40"/>
        <end position="52"/>
    </location>
</feature>
<name>A0AAD9A586_9PEZI</name>
<dbReference type="Proteomes" id="UP001243330">
    <property type="component" value="Unassembled WGS sequence"/>
</dbReference>
<reference evidence="2" key="1">
    <citation type="submission" date="2023-01" db="EMBL/GenBank/DDBJ databases">
        <title>Colletotrichum chrysophilum M932 genome sequence.</title>
        <authorList>
            <person name="Baroncelli R."/>
        </authorList>
    </citation>
    <scope>NUCLEOTIDE SEQUENCE</scope>
    <source>
        <strain evidence="2">M932</strain>
    </source>
</reference>
<feature type="compositionally biased region" description="Polar residues" evidence="1">
    <location>
        <begin position="53"/>
        <end position="63"/>
    </location>
</feature>
<evidence type="ECO:0000313" key="2">
    <source>
        <dbReference type="EMBL" id="KAK1841344.1"/>
    </source>
</evidence>
<accession>A0AAD9A586</accession>
<evidence type="ECO:0000313" key="3">
    <source>
        <dbReference type="Proteomes" id="UP001243330"/>
    </source>
</evidence>
<feature type="region of interest" description="Disordered" evidence="1">
    <location>
        <begin position="517"/>
        <end position="542"/>
    </location>
</feature>
<dbReference type="AlphaFoldDB" id="A0AAD9A586"/>
<organism evidence="2 3">
    <name type="scientific">Colletotrichum chrysophilum</name>
    <dbReference type="NCBI Taxonomy" id="1836956"/>
    <lineage>
        <taxon>Eukaryota</taxon>
        <taxon>Fungi</taxon>
        <taxon>Dikarya</taxon>
        <taxon>Ascomycota</taxon>
        <taxon>Pezizomycotina</taxon>
        <taxon>Sordariomycetes</taxon>
        <taxon>Hypocreomycetidae</taxon>
        <taxon>Glomerellales</taxon>
        <taxon>Glomerellaceae</taxon>
        <taxon>Colletotrichum</taxon>
        <taxon>Colletotrichum gloeosporioides species complex</taxon>
    </lineage>
</organism>